<feature type="compositionally biased region" description="Low complexity" evidence="1">
    <location>
        <begin position="51"/>
        <end position="63"/>
    </location>
</feature>
<evidence type="ECO:0000313" key="2">
    <source>
        <dbReference type="EMBL" id="MCF3947834.1"/>
    </source>
</evidence>
<evidence type="ECO:0000256" key="1">
    <source>
        <dbReference type="SAM" id="MobiDB-lite"/>
    </source>
</evidence>
<feature type="compositionally biased region" description="Polar residues" evidence="1">
    <location>
        <begin position="18"/>
        <end position="27"/>
    </location>
</feature>
<dbReference type="Proteomes" id="UP001521209">
    <property type="component" value="Unassembled WGS sequence"/>
</dbReference>
<feature type="region of interest" description="Disordered" evidence="1">
    <location>
        <begin position="45"/>
        <end position="76"/>
    </location>
</feature>
<feature type="region of interest" description="Disordered" evidence="1">
    <location>
        <begin position="1"/>
        <end position="31"/>
    </location>
</feature>
<name>A0ABS9E2L4_9PROT</name>
<organism evidence="2 3">
    <name type="scientific">Acidiphilium iwatense</name>
    <dbReference type="NCBI Taxonomy" id="768198"/>
    <lineage>
        <taxon>Bacteria</taxon>
        <taxon>Pseudomonadati</taxon>
        <taxon>Pseudomonadota</taxon>
        <taxon>Alphaproteobacteria</taxon>
        <taxon>Acetobacterales</taxon>
        <taxon>Acidocellaceae</taxon>
        <taxon>Acidiphilium</taxon>
    </lineage>
</organism>
<gene>
    <name evidence="2" type="ORF">L2A60_14230</name>
</gene>
<dbReference type="EMBL" id="JAKGBZ010000031">
    <property type="protein sequence ID" value="MCF3947834.1"/>
    <property type="molecule type" value="Genomic_DNA"/>
</dbReference>
<comment type="caution">
    <text evidence="2">The sequence shown here is derived from an EMBL/GenBank/DDBJ whole genome shotgun (WGS) entry which is preliminary data.</text>
</comment>
<accession>A0ABS9E2L4</accession>
<proteinExistence type="predicted"/>
<sequence>MSVLENPPRLAWGRDASSRSSHCTSQDEAPVKDVWFPQNAAHFGSPTPRCAAPAASLTAASPAEPEGLSSIKGTANPEGQMIINHAHQHAEFDRYPALLHDLAHEFGREGIVATAARIIEAEQADFHWDGRIAEQNIGDFENFDGNEQTFERVAILGYFQGHYYTAICIVDDARRVRWMTDLHIFDGFETAERAFGAGE</sequence>
<evidence type="ECO:0000313" key="3">
    <source>
        <dbReference type="Proteomes" id="UP001521209"/>
    </source>
</evidence>
<dbReference type="RefSeq" id="WP_235705109.1">
    <property type="nucleotide sequence ID" value="NZ_JAKGBZ010000031.1"/>
</dbReference>
<protein>
    <submittedName>
        <fullName evidence="2">Uncharacterized protein</fullName>
    </submittedName>
</protein>
<reference evidence="2 3" key="1">
    <citation type="submission" date="2022-01" db="EMBL/GenBank/DDBJ databases">
        <authorList>
            <person name="Won M."/>
            <person name="Kim S.-J."/>
            <person name="Kwon S.-W."/>
        </authorList>
    </citation>
    <scope>NUCLEOTIDE SEQUENCE [LARGE SCALE GENOMIC DNA]</scope>
    <source>
        <strain evidence="2 3">KCTC 23505</strain>
    </source>
</reference>
<keyword evidence="3" id="KW-1185">Reference proteome</keyword>